<evidence type="ECO:0000256" key="2">
    <source>
        <dbReference type="ARBA" id="ARBA00005466"/>
    </source>
</evidence>
<evidence type="ECO:0000256" key="4">
    <source>
        <dbReference type="ARBA" id="ARBA00022827"/>
    </source>
</evidence>
<dbReference type="KEGG" id="barh:WN72_20010"/>
<dbReference type="InterPro" id="IPR016169">
    <property type="entry name" value="FAD-bd_PCMH_sub2"/>
</dbReference>
<keyword evidence="5" id="KW-0560">Oxidoreductase</keyword>
<keyword evidence="4" id="KW-0274">FAD</keyword>
<dbReference type="PANTHER" id="PTHR42973">
    <property type="entry name" value="BINDING OXIDOREDUCTASE, PUTATIVE (AFU_ORTHOLOGUE AFUA_1G17690)-RELATED"/>
    <property type="match status" value="1"/>
</dbReference>
<dbReference type="Pfam" id="PF08031">
    <property type="entry name" value="BBE"/>
    <property type="match status" value="1"/>
</dbReference>
<dbReference type="Pfam" id="PF01565">
    <property type="entry name" value="FAD_binding_4"/>
    <property type="match status" value="1"/>
</dbReference>
<proteinExistence type="inferred from homology"/>
<comment type="cofactor">
    <cofactor evidence="1">
        <name>FAD</name>
        <dbReference type="ChEBI" id="CHEBI:57692"/>
    </cofactor>
</comment>
<evidence type="ECO:0000259" key="6">
    <source>
        <dbReference type="PROSITE" id="PS51387"/>
    </source>
</evidence>
<dbReference type="InterPro" id="IPR006093">
    <property type="entry name" value="Oxy_OxRdtase_FAD_BS"/>
</dbReference>
<comment type="similarity">
    <text evidence="2">Belongs to the oxygen-dependent FAD-linked oxidoreductase family.</text>
</comment>
<dbReference type="GO" id="GO:0071949">
    <property type="term" value="F:FAD binding"/>
    <property type="evidence" value="ECO:0007669"/>
    <property type="project" value="InterPro"/>
</dbReference>
<dbReference type="InterPro" id="IPR012951">
    <property type="entry name" value="BBE"/>
</dbReference>
<dbReference type="InterPro" id="IPR050416">
    <property type="entry name" value="FAD-linked_Oxidoreductase"/>
</dbReference>
<protein>
    <submittedName>
        <fullName evidence="7">FAD-binding oxidoreductase</fullName>
    </submittedName>
</protein>
<feature type="domain" description="FAD-binding PCMH-type" evidence="6">
    <location>
        <begin position="69"/>
        <end position="236"/>
    </location>
</feature>
<dbReference type="AlphaFoldDB" id="A0AAE7THZ2"/>
<gene>
    <name evidence="7" type="ORF">WN72_20010</name>
</gene>
<accession>A0AAE7THZ2</accession>
<dbReference type="Gene3D" id="3.40.462.20">
    <property type="match status" value="1"/>
</dbReference>
<dbReference type="Proteomes" id="UP000594015">
    <property type="component" value="Chromosome"/>
</dbReference>
<evidence type="ECO:0000313" key="8">
    <source>
        <dbReference type="Proteomes" id="UP000594015"/>
    </source>
</evidence>
<dbReference type="Gene3D" id="3.30.43.10">
    <property type="entry name" value="Uridine Diphospho-n-acetylenolpyruvylglucosamine Reductase, domain 2"/>
    <property type="match status" value="1"/>
</dbReference>
<dbReference type="InterPro" id="IPR016167">
    <property type="entry name" value="FAD-bd_PCMH_sub1"/>
</dbReference>
<sequence length="488" mass="51645">MALVRLGSQASRLLLGKSSRTSVRTAGMLEKAQDIDGALRRLSGQIEGRISTQGDEDYKAACAIWAKPVGRQPRAIVHCRAPQDIQFAVAAARSADLRLSVRGGGHDWAGRALCDGLVLDLGGMRDVVVEADIAWVSGGSRASDLLAATDPLGLAAVTGSCSTVGMAGLTLGGGYGPLNGRFGLALDNLIAADVVLSDGRLVIAERGRNEDLFWALRGGGGNFGVVTAMRIRLHQLPFVVSGALVYPFSQARDVLRRCADEARFAPDELTVQVVAGAGPDGAPVIMIVPTWSGSPDEADTHLAPLLELGTALSNTVGTVRYGASVSLFDPAIVNGQRVFMETCLLPVLDEAGIDMLLKAMANAPSAGCSMITHEFKGAASQVPLETTAFGLRRDHVSIEILASFDDGSRTEERRHRQWVREAREAFTNIALPGGYPNMLGEGEVARAAASFGQNADRLLKAKRLYDPDNVFRSAIPLPIVAEARAREA</sequence>
<dbReference type="EMBL" id="CP030050">
    <property type="protein sequence ID" value="QOZ68336.1"/>
    <property type="molecule type" value="Genomic_DNA"/>
</dbReference>
<dbReference type="InterPro" id="IPR006094">
    <property type="entry name" value="Oxid_FAD_bind_N"/>
</dbReference>
<organism evidence="7 8">
    <name type="scientific">Bradyrhizobium arachidis</name>
    <dbReference type="NCBI Taxonomy" id="858423"/>
    <lineage>
        <taxon>Bacteria</taxon>
        <taxon>Pseudomonadati</taxon>
        <taxon>Pseudomonadota</taxon>
        <taxon>Alphaproteobacteria</taxon>
        <taxon>Hyphomicrobiales</taxon>
        <taxon>Nitrobacteraceae</taxon>
        <taxon>Bradyrhizobium</taxon>
    </lineage>
</organism>
<evidence type="ECO:0000313" key="7">
    <source>
        <dbReference type="EMBL" id="QOZ68336.1"/>
    </source>
</evidence>
<keyword evidence="3" id="KW-0285">Flavoprotein</keyword>
<dbReference type="PANTHER" id="PTHR42973:SF39">
    <property type="entry name" value="FAD-BINDING PCMH-TYPE DOMAIN-CONTAINING PROTEIN"/>
    <property type="match status" value="1"/>
</dbReference>
<dbReference type="PROSITE" id="PS51387">
    <property type="entry name" value="FAD_PCMH"/>
    <property type="match status" value="1"/>
</dbReference>
<evidence type="ECO:0000256" key="5">
    <source>
        <dbReference type="ARBA" id="ARBA00023002"/>
    </source>
</evidence>
<dbReference type="Gene3D" id="3.30.465.10">
    <property type="match status" value="1"/>
</dbReference>
<evidence type="ECO:0000256" key="3">
    <source>
        <dbReference type="ARBA" id="ARBA00022630"/>
    </source>
</evidence>
<dbReference type="GO" id="GO:0016491">
    <property type="term" value="F:oxidoreductase activity"/>
    <property type="evidence" value="ECO:0007669"/>
    <property type="project" value="UniProtKB-KW"/>
</dbReference>
<evidence type="ECO:0000256" key="1">
    <source>
        <dbReference type="ARBA" id="ARBA00001974"/>
    </source>
</evidence>
<reference evidence="7 8" key="1">
    <citation type="submission" date="2018-06" db="EMBL/GenBank/DDBJ databases">
        <title>Comparative genomics of Bradyrhizobium nodulating Arachidis hypogaea.</title>
        <authorList>
            <person name="Li Y."/>
        </authorList>
    </citation>
    <scope>NUCLEOTIDE SEQUENCE [LARGE SCALE GENOMIC DNA]</scope>
    <source>
        <strain evidence="7 8">CCBAU 051107</strain>
    </source>
</reference>
<dbReference type="SUPFAM" id="SSF56176">
    <property type="entry name" value="FAD-binding/transporter-associated domain-like"/>
    <property type="match status" value="1"/>
</dbReference>
<dbReference type="PROSITE" id="PS00862">
    <property type="entry name" value="OX2_COVAL_FAD"/>
    <property type="match status" value="1"/>
</dbReference>
<name>A0AAE7THZ2_9BRAD</name>
<dbReference type="InterPro" id="IPR016166">
    <property type="entry name" value="FAD-bd_PCMH"/>
</dbReference>
<dbReference type="InterPro" id="IPR036318">
    <property type="entry name" value="FAD-bd_PCMH-like_sf"/>
</dbReference>